<dbReference type="InterPro" id="IPR037883">
    <property type="entry name" value="Knr4/Smi1-like_sf"/>
</dbReference>
<feature type="domain" description="Knr4/Smi1-like" evidence="1">
    <location>
        <begin position="28"/>
        <end position="152"/>
    </location>
</feature>
<organism evidence="2 3">
    <name type="scientific">Paenibacillus roseopurpureus</name>
    <dbReference type="NCBI Taxonomy" id="2918901"/>
    <lineage>
        <taxon>Bacteria</taxon>
        <taxon>Bacillati</taxon>
        <taxon>Bacillota</taxon>
        <taxon>Bacilli</taxon>
        <taxon>Bacillales</taxon>
        <taxon>Paenibacillaceae</taxon>
        <taxon>Paenibacillus</taxon>
    </lineage>
</organism>
<reference evidence="2" key="1">
    <citation type="submission" date="2022-02" db="EMBL/GenBank/DDBJ databases">
        <title>Paenibacillus sp. MBLB1832 Whole Genome Shotgun Sequencing.</title>
        <authorList>
            <person name="Hwang C.Y."/>
            <person name="Cho E.-S."/>
            <person name="Seo M.-J."/>
        </authorList>
    </citation>
    <scope>NUCLEOTIDE SEQUENCE</scope>
    <source>
        <strain evidence="2">MBLB1832</strain>
    </source>
</reference>
<evidence type="ECO:0000313" key="3">
    <source>
        <dbReference type="Proteomes" id="UP001304650"/>
    </source>
</evidence>
<dbReference type="AlphaFoldDB" id="A0AA96LKU4"/>
<gene>
    <name evidence="2" type="ORF">MJB10_17635</name>
</gene>
<accession>A0AA96LKU4</accession>
<name>A0AA96LKU4_9BACL</name>
<dbReference type="Proteomes" id="UP001304650">
    <property type="component" value="Chromosome"/>
</dbReference>
<protein>
    <submittedName>
        <fullName evidence="2">SMI1/KNR4 family protein</fullName>
    </submittedName>
</protein>
<sequence>MSNEIIFEAQSLVERIKTKFPKFVGQIASKADIIELERKLKTKLPEWFYELYTTVPIIDAEFGVQENEPDDDYDGISYMMWGDVNSIIQECTEYEPGISVLQDGYIYIATCSHGSGDPIFINLTTEEPKVFRIYHDDFSNVLLAESLADLLKNAII</sequence>
<evidence type="ECO:0000259" key="1">
    <source>
        <dbReference type="Pfam" id="PF09346"/>
    </source>
</evidence>
<dbReference type="EMBL" id="CP130319">
    <property type="protein sequence ID" value="WNR42931.1"/>
    <property type="molecule type" value="Genomic_DNA"/>
</dbReference>
<evidence type="ECO:0000313" key="2">
    <source>
        <dbReference type="EMBL" id="WNR42931.1"/>
    </source>
</evidence>
<keyword evidence="3" id="KW-1185">Reference proteome</keyword>
<dbReference type="SUPFAM" id="SSF160631">
    <property type="entry name" value="SMI1/KNR4-like"/>
    <property type="match status" value="1"/>
</dbReference>
<proteinExistence type="predicted"/>
<dbReference type="Gene3D" id="3.40.1580.10">
    <property type="entry name" value="SMI1/KNR4-like"/>
    <property type="match status" value="1"/>
</dbReference>
<dbReference type="RefSeq" id="WP_314796781.1">
    <property type="nucleotide sequence ID" value="NZ_CP130319.1"/>
</dbReference>
<dbReference type="KEGG" id="proo:MJB10_17635"/>
<dbReference type="Pfam" id="PF09346">
    <property type="entry name" value="SMI1_KNR4"/>
    <property type="match status" value="1"/>
</dbReference>
<dbReference type="InterPro" id="IPR018958">
    <property type="entry name" value="Knr4/Smi1-like_dom"/>
</dbReference>